<reference evidence="1" key="3">
    <citation type="submission" date="2021-01" db="EMBL/GenBank/DDBJ databases">
        <authorList>
            <consortium name="Genoscope - CEA"/>
            <person name="William W."/>
        </authorList>
    </citation>
    <scope>NUCLEOTIDE SEQUENCE</scope>
</reference>
<proteinExistence type="predicted"/>
<evidence type="ECO:0000313" key="3">
    <source>
        <dbReference type="Proteomes" id="UP000028999"/>
    </source>
</evidence>
<accession>A0A078J7F2</accession>
<dbReference type="Gramene" id="CDY60969">
    <property type="protein sequence ID" value="CDY60969"/>
    <property type="gene ID" value="GSBRNA2T00030344001"/>
</dbReference>
<dbReference type="EMBL" id="HG994368">
    <property type="protein sequence ID" value="CAF1830990.1"/>
    <property type="molecule type" value="Genomic_DNA"/>
</dbReference>
<reference evidence="2 3" key="1">
    <citation type="journal article" date="2014" name="Science">
        <title>Plant genetics. Early allopolyploid evolution in the post-Neolithic Brassica napus oilseed genome.</title>
        <authorList>
            <person name="Chalhoub B."/>
            <person name="Denoeud F."/>
            <person name="Liu S."/>
            <person name="Parkin I.A."/>
            <person name="Tang H."/>
            <person name="Wang X."/>
            <person name="Chiquet J."/>
            <person name="Belcram H."/>
            <person name="Tong C."/>
            <person name="Samans B."/>
            <person name="Correa M."/>
            <person name="Da Silva C."/>
            <person name="Just J."/>
            <person name="Falentin C."/>
            <person name="Koh C.S."/>
            <person name="Le Clainche I."/>
            <person name="Bernard M."/>
            <person name="Bento P."/>
            <person name="Noel B."/>
            <person name="Labadie K."/>
            <person name="Alberti A."/>
            <person name="Charles M."/>
            <person name="Arnaud D."/>
            <person name="Guo H."/>
            <person name="Daviaud C."/>
            <person name="Alamery S."/>
            <person name="Jabbari K."/>
            <person name="Zhao M."/>
            <person name="Edger P.P."/>
            <person name="Chelaifa H."/>
            <person name="Tack D."/>
            <person name="Lassalle G."/>
            <person name="Mestiri I."/>
            <person name="Schnel N."/>
            <person name="Le Paslier M.C."/>
            <person name="Fan G."/>
            <person name="Renault V."/>
            <person name="Bayer P.E."/>
            <person name="Golicz A.A."/>
            <person name="Manoli S."/>
            <person name="Lee T.H."/>
            <person name="Thi V.H."/>
            <person name="Chalabi S."/>
            <person name="Hu Q."/>
            <person name="Fan C."/>
            <person name="Tollenaere R."/>
            <person name="Lu Y."/>
            <person name="Battail C."/>
            <person name="Shen J."/>
            <person name="Sidebottom C.H."/>
            <person name="Wang X."/>
            <person name="Canaguier A."/>
            <person name="Chauveau A."/>
            <person name="Berard A."/>
            <person name="Deniot G."/>
            <person name="Guan M."/>
            <person name="Liu Z."/>
            <person name="Sun F."/>
            <person name="Lim Y.P."/>
            <person name="Lyons E."/>
            <person name="Town C.D."/>
            <person name="Bancroft I."/>
            <person name="Wang X."/>
            <person name="Meng J."/>
            <person name="Ma J."/>
            <person name="Pires J.C."/>
            <person name="King G.J."/>
            <person name="Brunel D."/>
            <person name="Delourme R."/>
            <person name="Renard M."/>
            <person name="Aury J.M."/>
            <person name="Adams K.L."/>
            <person name="Batley J."/>
            <person name="Snowdon R.J."/>
            <person name="Tost J."/>
            <person name="Edwards D."/>
            <person name="Zhou Y."/>
            <person name="Hua W."/>
            <person name="Sharpe A.G."/>
            <person name="Paterson A.H."/>
            <person name="Guan C."/>
            <person name="Wincker P."/>
        </authorList>
    </citation>
    <scope>NUCLEOTIDE SEQUENCE [LARGE SCALE GENOMIC DNA]</scope>
    <source>
        <strain evidence="3">cv. Darmor-bzh</strain>
    </source>
</reference>
<dbReference type="EMBL" id="LK033939">
    <property type="protein sequence ID" value="CDY60969.1"/>
    <property type="molecule type" value="Genomic_DNA"/>
</dbReference>
<dbReference type="AlphaFoldDB" id="A0A078J7F2"/>
<sequence>MKNSTKFSINNSKNFSFIMMIIIKWIFSVLQLSLAIPFPQCLDGILPRDTFSPFPHSFCFSFHNLWFVDVLLKRLLKCELESWRRM</sequence>
<dbReference type="Proteomes" id="UP000028999">
    <property type="component" value="Unassembled WGS sequence"/>
</dbReference>
<organism evidence="2 3">
    <name type="scientific">Brassica napus</name>
    <name type="common">Rape</name>
    <dbReference type="NCBI Taxonomy" id="3708"/>
    <lineage>
        <taxon>Eukaryota</taxon>
        <taxon>Viridiplantae</taxon>
        <taxon>Streptophyta</taxon>
        <taxon>Embryophyta</taxon>
        <taxon>Tracheophyta</taxon>
        <taxon>Spermatophyta</taxon>
        <taxon>Magnoliopsida</taxon>
        <taxon>eudicotyledons</taxon>
        <taxon>Gunneridae</taxon>
        <taxon>Pentapetalae</taxon>
        <taxon>rosids</taxon>
        <taxon>malvids</taxon>
        <taxon>Brassicales</taxon>
        <taxon>Brassicaceae</taxon>
        <taxon>Brassiceae</taxon>
        <taxon>Brassica</taxon>
    </lineage>
</organism>
<evidence type="ECO:0000313" key="2">
    <source>
        <dbReference type="EMBL" id="CDY60969.1"/>
    </source>
</evidence>
<keyword evidence="3" id="KW-1185">Reference proteome</keyword>
<evidence type="ECO:0000313" key="1">
    <source>
        <dbReference type="EMBL" id="CAF1830990.1"/>
    </source>
</evidence>
<protein>
    <submittedName>
        <fullName evidence="1">(rape) hypothetical protein</fullName>
    </submittedName>
    <submittedName>
        <fullName evidence="2">BnaCnng37180D protein</fullName>
    </submittedName>
</protein>
<name>A0A078J7F2_BRANA</name>
<dbReference type="Proteomes" id="UP001295469">
    <property type="component" value="Chromosome C04"/>
</dbReference>
<reference evidence="2" key="2">
    <citation type="submission" date="2014-06" db="EMBL/GenBank/DDBJ databases">
        <authorList>
            <person name="Genoscope - CEA"/>
        </authorList>
    </citation>
    <scope>NUCLEOTIDE SEQUENCE</scope>
</reference>
<dbReference type="PaxDb" id="3708-A0A078J7F2"/>
<gene>
    <name evidence="2" type="primary">BnaCnng37180D</name>
    <name evidence="1" type="ORF">DARMORV10_C04P22460.1</name>
    <name evidence="2" type="ORF">GSBRNA2T00030344001</name>
</gene>